<dbReference type="GO" id="GO:0005886">
    <property type="term" value="C:plasma membrane"/>
    <property type="evidence" value="ECO:0007669"/>
    <property type="project" value="UniProtKB-SubCell"/>
</dbReference>
<dbReference type="Gene3D" id="1.20.120.1380">
    <property type="entry name" value="Flagellar FlhF biosynthesis protein, N domain"/>
    <property type="match status" value="1"/>
</dbReference>
<evidence type="ECO:0000256" key="12">
    <source>
        <dbReference type="ARBA" id="ARBA00025337"/>
    </source>
</evidence>
<comment type="function">
    <text evidence="12">Necessary for flagellar biosynthesis. May be involved in translocation of the flagellum.</text>
</comment>
<keyword evidence="18" id="KW-1185">Reference proteome</keyword>
<evidence type="ECO:0000259" key="16">
    <source>
        <dbReference type="SMART" id="SM00962"/>
    </source>
</evidence>
<evidence type="ECO:0000256" key="11">
    <source>
        <dbReference type="ARBA" id="ARBA00023225"/>
    </source>
</evidence>
<dbReference type="EMBL" id="PKLZ01000001">
    <property type="protein sequence ID" value="PLW83962.1"/>
    <property type="molecule type" value="Genomic_DNA"/>
</dbReference>
<comment type="subcellular location">
    <subcellularLocation>
        <location evidence="1">Cell membrane</location>
        <topology evidence="1">Peripheral membrane protein</topology>
        <orientation evidence="1">Cytoplasmic side</orientation>
    </subcellularLocation>
</comment>
<dbReference type="SUPFAM" id="SSF52540">
    <property type="entry name" value="P-loop containing nucleoside triphosphate hydrolases"/>
    <property type="match status" value="1"/>
</dbReference>
<evidence type="ECO:0000256" key="1">
    <source>
        <dbReference type="ARBA" id="ARBA00004413"/>
    </source>
</evidence>
<evidence type="ECO:0000256" key="9">
    <source>
        <dbReference type="ARBA" id="ARBA00023134"/>
    </source>
</evidence>
<keyword evidence="6" id="KW-0547">Nucleotide-binding</keyword>
<protein>
    <recommendedName>
        <fullName evidence="3 13">Flagellar biosynthesis protein FlhF</fullName>
    </recommendedName>
</protein>
<keyword evidence="5" id="KW-1003">Cell membrane</keyword>
<dbReference type="PANTHER" id="PTHR43134">
    <property type="entry name" value="SIGNAL RECOGNITION PARTICLE RECEPTOR SUBUNIT ALPHA"/>
    <property type="match status" value="1"/>
</dbReference>
<evidence type="ECO:0000313" key="17">
    <source>
        <dbReference type="EMBL" id="PLW83962.1"/>
    </source>
</evidence>
<evidence type="ECO:0000256" key="4">
    <source>
        <dbReference type="ARBA" id="ARBA00022448"/>
    </source>
</evidence>
<dbReference type="InterPro" id="IPR003593">
    <property type="entry name" value="AAA+_ATPase"/>
</dbReference>
<keyword evidence="7" id="KW-1005">Bacterial flagellum biogenesis</keyword>
<evidence type="ECO:0000256" key="3">
    <source>
        <dbReference type="ARBA" id="ARBA00014919"/>
    </source>
</evidence>
<evidence type="ECO:0000256" key="2">
    <source>
        <dbReference type="ARBA" id="ARBA00008531"/>
    </source>
</evidence>
<name>A0A2N5Y6G0_9GAMM</name>
<dbReference type="InterPro" id="IPR020006">
    <property type="entry name" value="FlhF"/>
</dbReference>
<keyword evidence="11" id="KW-1006">Bacterial flagellum protein export</keyword>
<gene>
    <name evidence="17" type="primary">flhF</name>
    <name evidence="17" type="ORF">CWI75_00995</name>
</gene>
<dbReference type="Gene3D" id="3.40.50.300">
    <property type="entry name" value="P-loop containing nucleotide triphosphate hydrolases"/>
    <property type="match status" value="1"/>
</dbReference>
<organism evidence="17 18">
    <name type="scientific">Kineobactrum sediminis</name>
    <dbReference type="NCBI Taxonomy" id="1905677"/>
    <lineage>
        <taxon>Bacteria</taxon>
        <taxon>Pseudomonadati</taxon>
        <taxon>Pseudomonadota</taxon>
        <taxon>Gammaproteobacteria</taxon>
        <taxon>Cellvibrionales</taxon>
        <taxon>Halieaceae</taxon>
        <taxon>Kineobactrum</taxon>
    </lineage>
</organism>
<keyword evidence="9" id="KW-0342">GTP-binding</keyword>
<evidence type="ECO:0000256" key="14">
    <source>
        <dbReference type="SAM" id="MobiDB-lite"/>
    </source>
</evidence>
<keyword evidence="17" id="KW-0969">Cilium</keyword>
<dbReference type="OrthoDB" id="9778554at2"/>
<dbReference type="GO" id="GO:0003924">
    <property type="term" value="F:GTPase activity"/>
    <property type="evidence" value="ECO:0007669"/>
    <property type="project" value="UniProtKB-UniRule"/>
</dbReference>
<dbReference type="GO" id="GO:0005525">
    <property type="term" value="F:GTP binding"/>
    <property type="evidence" value="ECO:0007669"/>
    <property type="project" value="UniProtKB-UniRule"/>
</dbReference>
<feature type="compositionally biased region" description="Basic and acidic residues" evidence="14">
    <location>
        <begin position="55"/>
        <end position="71"/>
    </location>
</feature>
<evidence type="ECO:0000313" key="18">
    <source>
        <dbReference type="Proteomes" id="UP000234845"/>
    </source>
</evidence>
<dbReference type="Pfam" id="PF00448">
    <property type="entry name" value="SRP54"/>
    <property type="match status" value="1"/>
</dbReference>
<dbReference type="NCBIfam" id="TIGR03499">
    <property type="entry name" value="FlhF"/>
    <property type="match status" value="1"/>
</dbReference>
<dbReference type="GO" id="GO:0044781">
    <property type="term" value="P:bacterial-type flagellum organization"/>
    <property type="evidence" value="ECO:0007669"/>
    <property type="project" value="UniProtKB-UniRule"/>
</dbReference>
<dbReference type="SMART" id="SM00962">
    <property type="entry name" value="SRP54"/>
    <property type="match status" value="1"/>
</dbReference>
<dbReference type="Proteomes" id="UP000234845">
    <property type="component" value="Unassembled WGS sequence"/>
</dbReference>
<dbReference type="CDD" id="cd17873">
    <property type="entry name" value="FlhF"/>
    <property type="match status" value="1"/>
</dbReference>
<dbReference type="GO" id="GO:0006614">
    <property type="term" value="P:SRP-dependent cotranslational protein targeting to membrane"/>
    <property type="evidence" value="ECO:0007669"/>
    <property type="project" value="UniProtKB-UniRule"/>
</dbReference>
<dbReference type="RefSeq" id="WP_101519599.1">
    <property type="nucleotide sequence ID" value="NZ_PKLZ01000001.1"/>
</dbReference>
<evidence type="ECO:0000256" key="13">
    <source>
        <dbReference type="NCBIfam" id="TIGR03499"/>
    </source>
</evidence>
<comment type="similarity">
    <text evidence="2">Belongs to the GTP-binding SRP family.</text>
</comment>
<evidence type="ECO:0000256" key="6">
    <source>
        <dbReference type="ARBA" id="ARBA00022741"/>
    </source>
</evidence>
<evidence type="ECO:0000256" key="7">
    <source>
        <dbReference type="ARBA" id="ARBA00022795"/>
    </source>
</evidence>
<dbReference type="PANTHER" id="PTHR43134:SF3">
    <property type="entry name" value="FLAGELLAR BIOSYNTHESIS PROTEIN FLHF"/>
    <property type="match status" value="1"/>
</dbReference>
<feature type="compositionally biased region" description="Basic and acidic residues" evidence="14">
    <location>
        <begin position="99"/>
        <end position="116"/>
    </location>
</feature>
<keyword evidence="17" id="KW-0282">Flagellum</keyword>
<dbReference type="GO" id="GO:0005047">
    <property type="term" value="F:signal recognition particle binding"/>
    <property type="evidence" value="ECO:0007669"/>
    <property type="project" value="TreeGrafter"/>
</dbReference>
<dbReference type="InterPro" id="IPR047040">
    <property type="entry name" value="FlhF__GTPase_dom"/>
</dbReference>
<evidence type="ECO:0000256" key="8">
    <source>
        <dbReference type="ARBA" id="ARBA00022927"/>
    </source>
</evidence>
<proteinExistence type="inferred from homology"/>
<evidence type="ECO:0000259" key="15">
    <source>
        <dbReference type="SMART" id="SM00382"/>
    </source>
</evidence>
<evidence type="ECO:0000256" key="10">
    <source>
        <dbReference type="ARBA" id="ARBA00023136"/>
    </source>
</evidence>
<dbReference type="InterPro" id="IPR000897">
    <property type="entry name" value="SRP54_GTPase_dom"/>
</dbReference>
<dbReference type="AlphaFoldDB" id="A0A2N5Y6G0"/>
<comment type="caution">
    <text evidence="17">The sequence shown here is derived from an EMBL/GenBank/DDBJ whole genome shotgun (WGS) entry which is preliminary data.</text>
</comment>
<evidence type="ECO:0000256" key="5">
    <source>
        <dbReference type="ARBA" id="ARBA00022475"/>
    </source>
</evidence>
<keyword evidence="8" id="KW-0653">Protein transport</keyword>
<reference evidence="18" key="1">
    <citation type="submission" date="2017-11" db="EMBL/GenBank/DDBJ databases">
        <title>The draft genome sequence of Chromatocurvus sp. F02.</title>
        <authorList>
            <person name="Du Z.-J."/>
            <person name="Chang Y.-Q."/>
        </authorList>
    </citation>
    <scope>NUCLEOTIDE SEQUENCE [LARGE SCALE GENOMIC DNA]</scope>
    <source>
        <strain evidence="18">F02</strain>
    </source>
</reference>
<feature type="domain" description="AAA+ ATPase" evidence="15">
    <location>
        <begin position="228"/>
        <end position="371"/>
    </location>
</feature>
<keyword evidence="4" id="KW-0813">Transport</keyword>
<feature type="region of interest" description="Disordered" evidence="14">
    <location>
        <begin position="51"/>
        <end position="130"/>
    </location>
</feature>
<keyword evidence="10" id="KW-0472">Membrane</keyword>
<dbReference type="SMART" id="SM00382">
    <property type="entry name" value="AAA"/>
    <property type="match status" value="1"/>
</dbReference>
<sequence length="447" mass="48773">MQIKRYTAPDMRQALKMVRDEQGPDAVILSSQQVADGLEVVAAVGYDESLMPYSTDKKPVERAGGEQRRPEQPVSFLDYDTPPQPDADGRVKSPAAMAAERDQDVFDTRKDTEKRARSTPLRPAPGASAATVPVDDASLLNMRDEINALRRMLECQLSSLAWNDFSRKSPVRADLLRNLIHLGLSPQLAQELAARVPADERDPVRAWRQALGELAGRVPVAKADPLENGGAIALVGPTGVGKTTTIAKLAARYAHRFGSEQVAMISADDSRVGARERLFTYGRMLNIPVYVAGCAEEVSRHIARLDHARLVLVDTAGTGRNDHHLEQILELTRNPGRPLLPYLVLAANAQIQALEESAMLFGSLPLAGLIATKLDEAASLGGLLSVMVRHQHPLVFSSSGQDVPQNLRPANARLLVKRAVELMRSEPRRMDIESLAQHIGEVQYALG</sequence>
<keyword evidence="17" id="KW-0966">Cell projection</keyword>
<dbReference type="FunFam" id="3.40.50.300:FF:000695">
    <property type="entry name" value="Flagellar biosynthesis regulator FlhF"/>
    <property type="match status" value="1"/>
</dbReference>
<dbReference type="GO" id="GO:0015031">
    <property type="term" value="P:protein transport"/>
    <property type="evidence" value="ECO:0007669"/>
    <property type="project" value="UniProtKB-KW"/>
</dbReference>
<feature type="domain" description="SRP54-type proteins GTP-binding" evidence="16">
    <location>
        <begin position="229"/>
        <end position="421"/>
    </location>
</feature>
<accession>A0A2N5Y6G0</accession>
<dbReference type="InterPro" id="IPR027417">
    <property type="entry name" value="P-loop_NTPase"/>
</dbReference>